<evidence type="ECO:0000313" key="4">
    <source>
        <dbReference type="Proteomes" id="UP000003639"/>
    </source>
</evidence>
<dbReference type="RefSeq" id="WP_006572945.1">
    <property type="nucleotide sequence ID" value="NZ_AAXG02000015.1"/>
</dbReference>
<reference evidence="3 4" key="2">
    <citation type="submission" date="2007-06" db="EMBL/GenBank/DDBJ databases">
        <title>Draft genome sequence of Pseudoflavonifractor capillosus ATCC 29799.</title>
        <authorList>
            <person name="Sudarsanam P."/>
            <person name="Ley R."/>
            <person name="Guruge J."/>
            <person name="Turnbaugh P.J."/>
            <person name="Mahowald M."/>
            <person name="Liep D."/>
            <person name="Gordon J."/>
        </authorList>
    </citation>
    <scope>NUCLEOTIDE SEQUENCE [LARGE SCALE GENOMIC DNA]</scope>
    <source>
        <strain evidence="3 4">ATCC 29799</strain>
    </source>
</reference>
<evidence type="ECO:0000256" key="1">
    <source>
        <dbReference type="SAM" id="MobiDB-lite"/>
    </source>
</evidence>
<gene>
    <name evidence="3" type="ORF">BACCAP_02414</name>
</gene>
<dbReference type="Gene3D" id="1.10.8.10">
    <property type="entry name" value="DNA helicase RuvA subunit, C-terminal domain"/>
    <property type="match status" value="1"/>
</dbReference>
<keyword evidence="4" id="KW-1185">Reference proteome</keyword>
<evidence type="ECO:0000313" key="3">
    <source>
        <dbReference type="EMBL" id="EDM99678.1"/>
    </source>
</evidence>
<name>A6NW21_9FIRM</name>
<keyword evidence="2" id="KW-0472">Membrane</keyword>
<dbReference type="InterPro" id="IPR009060">
    <property type="entry name" value="UBA-like_sf"/>
</dbReference>
<feature type="compositionally biased region" description="Basic and acidic residues" evidence="1">
    <location>
        <begin position="184"/>
        <end position="194"/>
    </location>
</feature>
<dbReference type="STRING" id="411467.BACCAP_02414"/>
<protein>
    <submittedName>
        <fullName evidence="3">UBA/TS-N domain protein</fullName>
    </submittedName>
</protein>
<reference evidence="3 4" key="1">
    <citation type="submission" date="2007-04" db="EMBL/GenBank/DDBJ databases">
        <authorList>
            <person name="Fulton L."/>
            <person name="Clifton S."/>
            <person name="Fulton B."/>
            <person name="Xu J."/>
            <person name="Minx P."/>
            <person name="Pepin K.H."/>
            <person name="Johnson M."/>
            <person name="Thiruvilangam P."/>
            <person name="Bhonagiri V."/>
            <person name="Nash W.E."/>
            <person name="Mardis E.R."/>
            <person name="Wilson R.K."/>
        </authorList>
    </citation>
    <scope>NUCLEOTIDE SEQUENCE [LARGE SCALE GENOMIC DNA]</scope>
    <source>
        <strain evidence="3 4">ATCC 29799</strain>
    </source>
</reference>
<feature type="region of interest" description="Disordered" evidence="1">
    <location>
        <begin position="184"/>
        <end position="236"/>
    </location>
</feature>
<accession>A6NW21</accession>
<dbReference type="SUPFAM" id="SSF46934">
    <property type="entry name" value="UBA-like"/>
    <property type="match status" value="1"/>
</dbReference>
<sequence length="282" mass="30979">MAVTMEQVERLREKSGATYEACRDALERTGGNLLDAIILLEREGHSRTAGATFTTRPGEKAAEAARLVLSPESAQSGRGRKRSDWRDGAAEVWEAAKNLLRHSTVNQFEVWRRGEMMTSMPVLILVLLFILVFWITVPLLIIGLFLGCRYRFVGPDLGKESVNSVMDSMSDTVDGMVEEVRREFADEKKEKAPPKEAPAGEPDREAQKQERRKKAQAAGEKAARAAEKAAGAAEKAVKKAAEAAQRADVADKAISAVDKALGAVDKKLEELDRWLSSGDKKE</sequence>
<dbReference type="Proteomes" id="UP000003639">
    <property type="component" value="Unassembled WGS sequence"/>
</dbReference>
<organism evidence="3 4">
    <name type="scientific">Pseudoflavonifractor capillosus ATCC 29799</name>
    <dbReference type="NCBI Taxonomy" id="411467"/>
    <lineage>
        <taxon>Bacteria</taxon>
        <taxon>Bacillati</taxon>
        <taxon>Bacillota</taxon>
        <taxon>Clostridia</taxon>
        <taxon>Eubacteriales</taxon>
        <taxon>Oscillospiraceae</taxon>
        <taxon>Pseudoflavonifractor</taxon>
    </lineage>
</organism>
<comment type="caution">
    <text evidence="3">The sequence shown here is derived from an EMBL/GenBank/DDBJ whole genome shotgun (WGS) entry which is preliminary data.</text>
</comment>
<evidence type="ECO:0000256" key="2">
    <source>
        <dbReference type="SAM" id="Phobius"/>
    </source>
</evidence>
<keyword evidence="2" id="KW-0812">Transmembrane</keyword>
<feature type="transmembrane region" description="Helical" evidence="2">
    <location>
        <begin position="122"/>
        <end position="146"/>
    </location>
</feature>
<dbReference type="eggNOG" id="COG1308">
    <property type="taxonomic scope" value="Bacteria"/>
</dbReference>
<keyword evidence="2" id="KW-1133">Transmembrane helix</keyword>
<dbReference type="EMBL" id="AAXG02000015">
    <property type="protein sequence ID" value="EDM99678.1"/>
    <property type="molecule type" value="Genomic_DNA"/>
</dbReference>
<dbReference type="AlphaFoldDB" id="A6NW21"/>
<proteinExistence type="predicted"/>